<evidence type="ECO:0000313" key="1">
    <source>
        <dbReference type="EMBL" id="OGN08977.1"/>
    </source>
</evidence>
<gene>
    <name evidence="1" type="ORF">A3C61_02490</name>
</gene>
<organism evidence="1 2">
    <name type="scientific">Candidatus Yanofskybacteria bacterium RIFCSPHIGHO2_02_FULL_39_10</name>
    <dbReference type="NCBI Taxonomy" id="1802674"/>
    <lineage>
        <taxon>Bacteria</taxon>
        <taxon>Candidatus Yanofskyibacteriota</taxon>
    </lineage>
</organism>
<protein>
    <submittedName>
        <fullName evidence="1">Uncharacterized protein</fullName>
    </submittedName>
</protein>
<dbReference type="EMBL" id="MGJO01000035">
    <property type="protein sequence ID" value="OGN08977.1"/>
    <property type="molecule type" value="Genomic_DNA"/>
</dbReference>
<name>A0A1F8F745_9BACT</name>
<reference evidence="1 2" key="1">
    <citation type="journal article" date="2016" name="Nat. Commun.">
        <title>Thousands of microbial genomes shed light on interconnected biogeochemical processes in an aquifer system.</title>
        <authorList>
            <person name="Anantharaman K."/>
            <person name="Brown C.T."/>
            <person name="Hug L.A."/>
            <person name="Sharon I."/>
            <person name="Castelle C.J."/>
            <person name="Probst A.J."/>
            <person name="Thomas B.C."/>
            <person name="Singh A."/>
            <person name="Wilkins M.J."/>
            <person name="Karaoz U."/>
            <person name="Brodie E.L."/>
            <person name="Williams K.H."/>
            <person name="Hubbard S.S."/>
            <person name="Banfield J.F."/>
        </authorList>
    </citation>
    <scope>NUCLEOTIDE SEQUENCE [LARGE SCALE GENOMIC DNA]</scope>
</reference>
<sequence length="120" mass="14101">MREFVEKNKWITRYDSESDSFSVTKPKLSSDARIKYFDNEIGFYVTKANRVEGIFVEYFGSNFVKHHKDLKEVLKDVKTKDSKDNTLVELSRAKIKKIAPDLEEAIRNTIAEKLELDFKF</sequence>
<proteinExistence type="predicted"/>
<comment type="caution">
    <text evidence="1">The sequence shown here is derived from an EMBL/GenBank/DDBJ whole genome shotgun (WGS) entry which is preliminary data.</text>
</comment>
<evidence type="ECO:0000313" key="2">
    <source>
        <dbReference type="Proteomes" id="UP000178908"/>
    </source>
</evidence>
<dbReference type="Proteomes" id="UP000178908">
    <property type="component" value="Unassembled WGS sequence"/>
</dbReference>
<dbReference type="AlphaFoldDB" id="A0A1F8F745"/>
<accession>A0A1F8F745</accession>